<comment type="caution">
    <text evidence="3">The sequence shown here is derived from an EMBL/GenBank/DDBJ whole genome shotgun (WGS) entry which is preliminary data.</text>
</comment>
<sequence>MPDTPDEELVRRLLADARHDEPVPADVVARLDGVLADLAAEGRPAEVTPLRRRHDPRRRRWAAGLVAAAVVVVGGVALRSVWPEGSGTSGSASSSADSAGSSSAGGRNQGPEAAPEGFAIVTPHVAELHRATLADDVRRAVAGLPVSLGSAPSSASPPASFTCADGGWGAGSGVPARLDGTDAMLVLRPPAGGEQVADVLQCGTGRVLASVTVPAR</sequence>
<proteinExistence type="predicted"/>
<feature type="compositionally biased region" description="Low complexity" evidence="1">
    <location>
        <begin position="85"/>
        <end position="106"/>
    </location>
</feature>
<gene>
    <name evidence="3" type="ORF">GCM10009798_08760</name>
</gene>
<dbReference type="Proteomes" id="UP001500571">
    <property type="component" value="Unassembled WGS sequence"/>
</dbReference>
<keyword evidence="2" id="KW-1133">Transmembrane helix</keyword>
<organism evidence="3 4">
    <name type="scientific">Nocardioides panacihumi</name>
    <dbReference type="NCBI Taxonomy" id="400774"/>
    <lineage>
        <taxon>Bacteria</taxon>
        <taxon>Bacillati</taxon>
        <taxon>Actinomycetota</taxon>
        <taxon>Actinomycetes</taxon>
        <taxon>Propionibacteriales</taxon>
        <taxon>Nocardioidaceae</taxon>
        <taxon>Nocardioides</taxon>
    </lineage>
</organism>
<protein>
    <recommendedName>
        <fullName evidence="5">Anti-sigma factor</fullName>
    </recommendedName>
</protein>
<reference evidence="3 4" key="1">
    <citation type="journal article" date="2019" name="Int. J. Syst. Evol. Microbiol.">
        <title>The Global Catalogue of Microorganisms (GCM) 10K type strain sequencing project: providing services to taxonomists for standard genome sequencing and annotation.</title>
        <authorList>
            <consortium name="The Broad Institute Genomics Platform"/>
            <consortium name="The Broad Institute Genome Sequencing Center for Infectious Disease"/>
            <person name="Wu L."/>
            <person name="Ma J."/>
        </authorList>
    </citation>
    <scope>NUCLEOTIDE SEQUENCE [LARGE SCALE GENOMIC DNA]</scope>
    <source>
        <strain evidence="3 4">JCM 15309</strain>
    </source>
</reference>
<accession>A0ABN2QIW0</accession>
<keyword evidence="2" id="KW-0472">Membrane</keyword>
<keyword evidence="2" id="KW-0812">Transmembrane</keyword>
<name>A0ABN2QIW0_9ACTN</name>
<dbReference type="RefSeq" id="WP_344042792.1">
    <property type="nucleotide sequence ID" value="NZ_BAAAPB010000001.1"/>
</dbReference>
<feature type="region of interest" description="Disordered" evidence="1">
    <location>
        <begin position="84"/>
        <end position="115"/>
    </location>
</feature>
<evidence type="ECO:0000313" key="4">
    <source>
        <dbReference type="Proteomes" id="UP001500571"/>
    </source>
</evidence>
<evidence type="ECO:0008006" key="5">
    <source>
        <dbReference type="Google" id="ProtNLM"/>
    </source>
</evidence>
<evidence type="ECO:0000256" key="1">
    <source>
        <dbReference type="SAM" id="MobiDB-lite"/>
    </source>
</evidence>
<feature type="transmembrane region" description="Helical" evidence="2">
    <location>
        <begin position="61"/>
        <end position="82"/>
    </location>
</feature>
<evidence type="ECO:0000256" key="2">
    <source>
        <dbReference type="SAM" id="Phobius"/>
    </source>
</evidence>
<dbReference type="EMBL" id="BAAAPB010000001">
    <property type="protein sequence ID" value="GAA1951758.1"/>
    <property type="molecule type" value="Genomic_DNA"/>
</dbReference>
<evidence type="ECO:0000313" key="3">
    <source>
        <dbReference type="EMBL" id="GAA1951758.1"/>
    </source>
</evidence>
<keyword evidence="4" id="KW-1185">Reference proteome</keyword>